<evidence type="ECO:0000313" key="1">
    <source>
        <dbReference type="EMBL" id="KAJ0045207.1"/>
    </source>
</evidence>
<protein>
    <submittedName>
        <fullName evidence="1">Uncharacterized protein</fullName>
    </submittedName>
</protein>
<organism evidence="1 2">
    <name type="scientific">Pistacia integerrima</name>
    <dbReference type="NCBI Taxonomy" id="434235"/>
    <lineage>
        <taxon>Eukaryota</taxon>
        <taxon>Viridiplantae</taxon>
        <taxon>Streptophyta</taxon>
        <taxon>Embryophyta</taxon>
        <taxon>Tracheophyta</taxon>
        <taxon>Spermatophyta</taxon>
        <taxon>Magnoliopsida</taxon>
        <taxon>eudicotyledons</taxon>
        <taxon>Gunneridae</taxon>
        <taxon>Pentapetalae</taxon>
        <taxon>rosids</taxon>
        <taxon>malvids</taxon>
        <taxon>Sapindales</taxon>
        <taxon>Anacardiaceae</taxon>
        <taxon>Pistacia</taxon>
    </lineage>
</organism>
<evidence type="ECO:0000313" key="2">
    <source>
        <dbReference type="Proteomes" id="UP001163603"/>
    </source>
</evidence>
<dbReference type="EMBL" id="CM047738">
    <property type="protein sequence ID" value="KAJ0045207.1"/>
    <property type="molecule type" value="Genomic_DNA"/>
</dbReference>
<sequence length="558" mass="63310">MNKLMEITEFGRSLSNDHAPVVSISVFLAILCFCLIVGHLLEESRWVNESITAILIGLLSGIVILCITKWKSSHILQFSEELFFIYLLPPIIFNAGFQVKKKQFFHNFLTIMMFGVIGVFISSSIITAGSWWLFPTLGFVGLTVRDYLALGTIFSATDTVCTLQVLHQDETPLVYSLVFGEGVVNDATSIVLFNTIQKIDVENLDGKAALRIIGSFFYLFTTSTTLGITVSMGSELYRHEMTFNLLLDRINLLVHMQFLMFQMKEMYFKSFTFVVRAGLLTAVILKTLYFGKHSSVREVALMVLMAYLSYILAELLELSGILTVFFCGIFMSHYAWHIFEMMSFVAETFIFLYVGMDALDIEKWKMNKLGFWTSLGIYGFLVLLILLGRAAFVFPLSALSNYMNQRRAPSITFKHQVVIWWAGLMRGAVSIALAFKQFTYSGVTWDPACATMITSTIIVVLFTTLVFGFLTKPLIQHLLPGHGTNNNSSREPKSPKEDMILPLLSFEESTTTNLLRAKDSLSMLLDRPVYTIHSYWRRFDDTYMRPIFGGPLRDQPEC</sequence>
<proteinExistence type="predicted"/>
<dbReference type="Proteomes" id="UP001163603">
    <property type="component" value="Chromosome 3"/>
</dbReference>
<name>A0ACC0Z4K4_9ROSI</name>
<comment type="caution">
    <text evidence="1">The sequence shown here is derived from an EMBL/GenBank/DDBJ whole genome shotgun (WGS) entry which is preliminary data.</text>
</comment>
<keyword evidence="2" id="KW-1185">Reference proteome</keyword>
<accession>A0ACC0Z4K4</accession>
<reference evidence="2" key="1">
    <citation type="journal article" date="2023" name="G3 (Bethesda)">
        <title>Genome assembly and association tests identify interacting loci associated with vigor, precocity, and sex in interspecific pistachio rootstocks.</title>
        <authorList>
            <person name="Palmer W."/>
            <person name="Jacygrad E."/>
            <person name="Sagayaradj S."/>
            <person name="Cavanaugh K."/>
            <person name="Han R."/>
            <person name="Bertier L."/>
            <person name="Beede B."/>
            <person name="Kafkas S."/>
            <person name="Golino D."/>
            <person name="Preece J."/>
            <person name="Michelmore R."/>
        </authorList>
    </citation>
    <scope>NUCLEOTIDE SEQUENCE [LARGE SCALE GENOMIC DNA]</scope>
</reference>
<gene>
    <name evidence="1" type="ORF">Pint_04000</name>
</gene>